<evidence type="ECO:0008006" key="4">
    <source>
        <dbReference type="Google" id="ProtNLM"/>
    </source>
</evidence>
<feature type="chain" id="PRO_5043517603" description="Antistasin-like domain-containing protein" evidence="1">
    <location>
        <begin position="20"/>
        <end position="105"/>
    </location>
</feature>
<keyword evidence="1" id="KW-0732">Signal</keyword>
<proteinExistence type="predicted"/>
<protein>
    <recommendedName>
        <fullName evidence="4">Antistasin-like domain-containing protein</fullName>
    </recommendedName>
</protein>
<feature type="signal peptide" evidence="1">
    <location>
        <begin position="1"/>
        <end position="19"/>
    </location>
</feature>
<keyword evidence="3" id="KW-1185">Reference proteome</keyword>
<gene>
    <name evidence="2" type="ORF">CEXT_472421</name>
</gene>
<dbReference type="EMBL" id="BPLR01017071">
    <property type="protein sequence ID" value="GIY88496.1"/>
    <property type="molecule type" value="Genomic_DNA"/>
</dbReference>
<sequence>MKTLFVLLIVGAALALANASDCDNGNCPPMIQCDLPRCEKPCRMNYNTEPCPSCDCPDDCDDEKYPPIIQCDLPRCEKPCRMNYNTEPCPSCDCPMIVTMKNIHL</sequence>
<reference evidence="2 3" key="1">
    <citation type="submission" date="2021-06" db="EMBL/GenBank/DDBJ databases">
        <title>Caerostris extrusa draft genome.</title>
        <authorList>
            <person name="Kono N."/>
            <person name="Arakawa K."/>
        </authorList>
    </citation>
    <scope>NUCLEOTIDE SEQUENCE [LARGE SCALE GENOMIC DNA]</scope>
</reference>
<evidence type="ECO:0000313" key="3">
    <source>
        <dbReference type="Proteomes" id="UP001054945"/>
    </source>
</evidence>
<accession>A0AAV4X117</accession>
<dbReference type="Proteomes" id="UP001054945">
    <property type="component" value="Unassembled WGS sequence"/>
</dbReference>
<evidence type="ECO:0000256" key="1">
    <source>
        <dbReference type="SAM" id="SignalP"/>
    </source>
</evidence>
<organism evidence="2 3">
    <name type="scientific">Caerostris extrusa</name>
    <name type="common">Bark spider</name>
    <name type="synonym">Caerostris bankana</name>
    <dbReference type="NCBI Taxonomy" id="172846"/>
    <lineage>
        <taxon>Eukaryota</taxon>
        <taxon>Metazoa</taxon>
        <taxon>Ecdysozoa</taxon>
        <taxon>Arthropoda</taxon>
        <taxon>Chelicerata</taxon>
        <taxon>Arachnida</taxon>
        <taxon>Araneae</taxon>
        <taxon>Araneomorphae</taxon>
        <taxon>Entelegynae</taxon>
        <taxon>Araneoidea</taxon>
        <taxon>Araneidae</taxon>
        <taxon>Caerostris</taxon>
    </lineage>
</organism>
<evidence type="ECO:0000313" key="2">
    <source>
        <dbReference type="EMBL" id="GIY88496.1"/>
    </source>
</evidence>
<name>A0AAV4X117_CAEEX</name>
<comment type="caution">
    <text evidence="2">The sequence shown here is derived from an EMBL/GenBank/DDBJ whole genome shotgun (WGS) entry which is preliminary data.</text>
</comment>
<dbReference type="AlphaFoldDB" id="A0AAV4X117"/>